<dbReference type="InterPro" id="IPR005561">
    <property type="entry name" value="ANTAR"/>
</dbReference>
<accession>Q5YM22</accession>
<dbReference type="SUPFAM" id="SSF52172">
    <property type="entry name" value="CheY-like"/>
    <property type="match status" value="1"/>
</dbReference>
<dbReference type="Proteomes" id="UP000006820">
    <property type="component" value="Plasmid pNF2"/>
</dbReference>
<dbReference type="AlphaFoldDB" id="Q5YM22"/>
<sequence>MSEDVEGSDRADWPGWAEVLEGVRRSRGRVEQAKGALMLVYGLDSTAAEQLLRRHSRDRGLPTAVLADQFLHTVAALGGAAGPEHARFDHLLLTAHQRLPADTDCPDVLEQALAPHADWTPPSCDRPTS</sequence>
<dbReference type="GeneID" id="61136528"/>
<gene>
    <name evidence="2" type="ordered locus">PNF2_810</name>
</gene>
<name>Q5YM22_NOCFA</name>
<dbReference type="GO" id="GO:0003723">
    <property type="term" value="F:RNA binding"/>
    <property type="evidence" value="ECO:0007669"/>
    <property type="project" value="InterPro"/>
</dbReference>
<dbReference type="Pfam" id="PF03861">
    <property type="entry name" value="ANTAR"/>
    <property type="match status" value="1"/>
</dbReference>
<keyword evidence="2" id="KW-0614">Plasmid</keyword>
<proteinExistence type="predicted"/>
<dbReference type="InterPro" id="IPR036388">
    <property type="entry name" value="WH-like_DNA-bd_sf"/>
</dbReference>
<feature type="domain" description="ANTAR" evidence="1">
    <location>
        <begin position="10"/>
        <end position="71"/>
    </location>
</feature>
<dbReference type="SMART" id="SM01012">
    <property type="entry name" value="ANTAR"/>
    <property type="match status" value="1"/>
</dbReference>
<dbReference type="HOGENOM" id="CLU_1946553_0_0_11"/>
<dbReference type="OrthoDB" id="4929862at2"/>
<dbReference type="RefSeq" id="WP_011212449.1">
    <property type="nucleotide sequence ID" value="NC_006363.1"/>
</dbReference>
<protein>
    <recommendedName>
        <fullName evidence="1">ANTAR domain-containing protein</fullName>
    </recommendedName>
</protein>
<geneLocation type="plasmid" evidence="2 3">
    <name>pNF2</name>
</geneLocation>
<evidence type="ECO:0000313" key="3">
    <source>
        <dbReference type="Proteomes" id="UP000006820"/>
    </source>
</evidence>
<organism evidence="2 3">
    <name type="scientific">Nocardia farcinica (strain IFM 10152)</name>
    <dbReference type="NCBI Taxonomy" id="247156"/>
    <lineage>
        <taxon>Bacteria</taxon>
        <taxon>Bacillati</taxon>
        <taxon>Actinomycetota</taxon>
        <taxon>Actinomycetes</taxon>
        <taxon>Mycobacteriales</taxon>
        <taxon>Nocardiaceae</taxon>
        <taxon>Nocardia</taxon>
    </lineage>
</organism>
<evidence type="ECO:0000259" key="1">
    <source>
        <dbReference type="PROSITE" id="PS50921"/>
    </source>
</evidence>
<evidence type="ECO:0000313" key="2">
    <source>
        <dbReference type="EMBL" id="BAD60769.1"/>
    </source>
</evidence>
<keyword evidence="3" id="KW-1185">Reference proteome</keyword>
<dbReference type="Gene3D" id="1.10.10.10">
    <property type="entry name" value="Winged helix-like DNA-binding domain superfamily/Winged helix DNA-binding domain"/>
    <property type="match status" value="1"/>
</dbReference>
<dbReference type="KEGG" id="nfa:PNF2_810"/>
<reference evidence="2 3" key="1">
    <citation type="journal article" date="2004" name="Proc. Natl. Acad. Sci. U.S.A.">
        <title>The complete genomic sequence of Nocardia farcinica IFM 10152.</title>
        <authorList>
            <person name="Ishikawa J."/>
            <person name="Yamashita A."/>
            <person name="Mikami Y."/>
            <person name="Hoshino Y."/>
            <person name="Kurita H."/>
            <person name="Hotta K."/>
            <person name="Shiba T."/>
            <person name="Hattori M."/>
        </authorList>
    </citation>
    <scope>NUCLEOTIDE SEQUENCE [LARGE SCALE GENOMIC DNA]</scope>
    <source>
        <strain evidence="2 3">IFM 10152</strain>
        <plasmid evidence="3">Plasmid pNF2</plasmid>
    </source>
</reference>
<dbReference type="PROSITE" id="PS50921">
    <property type="entry name" value="ANTAR"/>
    <property type="match status" value="1"/>
</dbReference>
<dbReference type="InterPro" id="IPR011006">
    <property type="entry name" value="CheY-like_superfamily"/>
</dbReference>
<dbReference type="EMBL" id="AP006620">
    <property type="protein sequence ID" value="BAD60769.1"/>
    <property type="molecule type" value="Genomic_DNA"/>
</dbReference>